<dbReference type="InterPro" id="IPR006439">
    <property type="entry name" value="HAD-SF_hydro_IA"/>
</dbReference>
<dbReference type="InterPro" id="IPR036412">
    <property type="entry name" value="HAD-like_sf"/>
</dbReference>
<organism evidence="1 2">
    <name type="scientific">Paeniglutamicibacter psychrophenolicus</name>
    <dbReference type="NCBI Taxonomy" id="257454"/>
    <lineage>
        <taxon>Bacteria</taxon>
        <taxon>Bacillati</taxon>
        <taxon>Actinomycetota</taxon>
        <taxon>Actinomycetes</taxon>
        <taxon>Micrococcales</taxon>
        <taxon>Micrococcaceae</taxon>
        <taxon>Paeniglutamicibacter</taxon>
    </lineage>
</organism>
<dbReference type="Gene3D" id="1.10.150.240">
    <property type="entry name" value="Putative phosphatase, domain 2"/>
    <property type="match status" value="1"/>
</dbReference>
<dbReference type="InterPro" id="IPR023198">
    <property type="entry name" value="PGP-like_dom2"/>
</dbReference>
<dbReference type="InterPro" id="IPR023214">
    <property type="entry name" value="HAD_sf"/>
</dbReference>
<keyword evidence="1" id="KW-0378">Hydrolase</keyword>
<dbReference type="CDD" id="cd07505">
    <property type="entry name" value="HAD_BPGM-like"/>
    <property type="match status" value="1"/>
</dbReference>
<evidence type="ECO:0000313" key="2">
    <source>
        <dbReference type="Proteomes" id="UP000766570"/>
    </source>
</evidence>
<reference evidence="1 2" key="1">
    <citation type="submission" date="2021-03" db="EMBL/GenBank/DDBJ databases">
        <title>Sequencing the genomes of 1000 actinobacteria strains.</title>
        <authorList>
            <person name="Klenk H.-P."/>
        </authorList>
    </citation>
    <scope>NUCLEOTIDE SEQUENCE [LARGE SCALE GENOMIC DNA]</scope>
    <source>
        <strain evidence="1 2">DSM 15454</strain>
    </source>
</reference>
<name>A0ABS4WET1_9MICC</name>
<dbReference type="PANTHER" id="PTHR18901">
    <property type="entry name" value="2-DEOXYGLUCOSE-6-PHOSPHATE PHOSPHATASE 2"/>
    <property type="match status" value="1"/>
</dbReference>
<dbReference type="Gene3D" id="3.40.50.1000">
    <property type="entry name" value="HAD superfamily/HAD-like"/>
    <property type="match status" value="1"/>
</dbReference>
<proteinExistence type="predicted"/>
<dbReference type="NCBIfam" id="TIGR01509">
    <property type="entry name" value="HAD-SF-IA-v3"/>
    <property type="match status" value="1"/>
</dbReference>
<gene>
    <name evidence="1" type="ORF">JOF46_002632</name>
</gene>
<dbReference type="EMBL" id="JAGIOE010000001">
    <property type="protein sequence ID" value="MBP2374720.1"/>
    <property type="molecule type" value="Genomic_DNA"/>
</dbReference>
<dbReference type="RefSeq" id="WP_209907788.1">
    <property type="nucleotide sequence ID" value="NZ_BAAAMI010000017.1"/>
</dbReference>
<sequence>MPTQNCDPLPSAALNTDIQGVLWDMDGTLLDTEPHWMAAEAALVAEFGGRWSEDQAMALVGNALPDAAAALQHAGVRLPEREIIDRLTAEVLDGVARHVDWRPGALELLETLHRANIPCGLVTMSEEPLAALVLEQLPHPYFGFRVTGDMVSRGKPHPDPYLLGLDLLGRSVADLEPARVIGLEDSAPGIASAAASGITAVLIPHIAPVPDSESWHRVGSLEELDLQTLGALVSAGART</sequence>
<dbReference type="Proteomes" id="UP000766570">
    <property type="component" value="Unassembled WGS sequence"/>
</dbReference>
<evidence type="ECO:0000313" key="1">
    <source>
        <dbReference type="EMBL" id="MBP2374720.1"/>
    </source>
</evidence>
<dbReference type="GO" id="GO:0016787">
    <property type="term" value="F:hydrolase activity"/>
    <property type="evidence" value="ECO:0007669"/>
    <property type="project" value="UniProtKB-KW"/>
</dbReference>
<accession>A0ABS4WET1</accession>
<dbReference type="SUPFAM" id="SSF56784">
    <property type="entry name" value="HAD-like"/>
    <property type="match status" value="1"/>
</dbReference>
<dbReference type="Pfam" id="PF00702">
    <property type="entry name" value="Hydrolase"/>
    <property type="match status" value="1"/>
</dbReference>
<dbReference type="SFLD" id="SFLDS00003">
    <property type="entry name" value="Haloacid_Dehalogenase"/>
    <property type="match status" value="1"/>
</dbReference>
<dbReference type="PANTHER" id="PTHR18901:SF38">
    <property type="entry name" value="PSEUDOURIDINE-5'-PHOSPHATASE"/>
    <property type="match status" value="1"/>
</dbReference>
<protein>
    <submittedName>
        <fullName evidence="1">HAD superfamily hydrolase (TIGR01509 family)</fullName>
    </submittedName>
</protein>
<keyword evidence="2" id="KW-1185">Reference proteome</keyword>
<comment type="caution">
    <text evidence="1">The sequence shown here is derived from an EMBL/GenBank/DDBJ whole genome shotgun (WGS) entry which is preliminary data.</text>
</comment>
<dbReference type="SFLD" id="SFLDG01129">
    <property type="entry name" value="C1.5:_HAD__Beta-PGM__Phosphata"/>
    <property type="match status" value="1"/>
</dbReference>